<dbReference type="EMBL" id="FLRE01001594">
    <property type="protein sequence ID" value="SBT56850.1"/>
    <property type="molecule type" value="Genomic_DNA"/>
</dbReference>
<dbReference type="Proteomes" id="UP000078550">
    <property type="component" value="Unassembled WGS sequence"/>
</dbReference>
<feature type="compositionally biased region" description="Basic residues" evidence="1">
    <location>
        <begin position="65"/>
        <end position="74"/>
    </location>
</feature>
<name>A0A1A9AKV1_PLAOA</name>
<feature type="region of interest" description="Disordered" evidence="1">
    <location>
        <begin position="60"/>
        <end position="95"/>
    </location>
</feature>
<proteinExistence type="predicted"/>
<accession>A0A1A9AKV1</accession>
<evidence type="ECO:0000313" key="3">
    <source>
        <dbReference type="Proteomes" id="UP000078550"/>
    </source>
</evidence>
<feature type="compositionally biased region" description="Basic and acidic residues" evidence="1">
    <location>
        <begin position="79"/>
        <end position="95"/>
    </location>
</feature>
<organism evidence="2 3">
    <name type="scientific">Plasmodium ovale wallikeri</name>
    <dbReference type="NCBI Taxonomy" id="864142"/>
    <lineage>
        <taxon>Eukaryota</taxon>
        <taxon>Sar</taxon>
        <taxon>Alveolata</taxon>
        <taxon>Apicomplexa</taxon>
        <taxon>Aconoidasida</taxon>
        <taxon>Haemosporida</taxon>
        <taxon>Plasmodiidae</taxon>
        <taxon>Plasmodium</taxon>
        <taxon>Plasmodium (Plasmodium)</taxon>
    </lineage>
</organism>
<dbReference type="AlphaFoldDB" id="A0A1A9AKV1"/>
<sequence>MPLHRWNGNTSKEKMVPPLSKLLKRYFFPLRVRQKWDTLTKEFVYFETVTDSHMVLLPHIQNERNKKKKKKKKVSYFQRRHEQARKKEGEGRGQN</sequence>
<evidence type="ECO:0000256" key="1">
    <source>
        <dbReference type="SAM" id="MobiDB-lite"/>
    </source>
</evidence>
<reference evidence="3" key="1">
    <citation type="submission" date="2016-05" db="EMBL/GenBank/DDBJ databases">
        <authorList>
            <person name="Naeem Raeece"/>
        </authorList>
    </citation>
    <scope>NUCLEOTIDE SEQUENCE [LARGE SCALE GENOMIC DNA]</scope>
</reference>
<protein>
    <submittedName>
        <fullName evidence="2">Uncharacterized protein</fullName>
    </submittedName>
</protein>
<gene>
    <name evidence="2" type="ORF">POVWA2_075660</name>
</gene>
<evidence type="ECO:0000313" key="2">
    <source>
        <dbReference type="EMBL" id="SBT56850.1"/>
    </source>
</evidence>